<feature type="compositionally biased region" description="Basic and acidic residues" evidence="1">
    <location>
        <begin position="13"/>
        <end position="31"/>
    </location>
</feature>
<feature type="compositionally biased region" description="Basic and acidic residues" evidence="1">
    <location>
        <begin position="1279"/>
        <end position="1291"/>
    </location>
</feature>
<dbReference type="Proteomes" id="UP000192223">
    <property type="component" value="Unplaced"/>
</dbReference>
<dbReference type="RefSeq" id="XP_025832742.1">
    <property type="nucleotide sequence ID" value="XM_025976957.1"/>
</dbReference>
<dbReference type="InterPro" id="IPR036322">
    <property type="entry name" value="WD40_repeat_dom_sf"/>
</dbReference>
<dbReference type="KEGG" id="apln:108742258"/>
<feature type="compositionally biased region" description="Low complexity" evidence="1">
    <location>
        <begin position="372"/>
        <end position="384"/>
    </location>
</feature>
<gene>
    <name evidence="3 4" type="primary">LOC108742258</name>
</gene>
<dbReference type="RefSeq" id="XP_025832741.1">
    <property type="nucleotide sequence ID" value="XM_025976956.1"/>
</dbReference>
<name>A0A7F5R9U8_AGRPL</name>
<feature type="compositionally biased region" description="Polar residues" evidence="1">
    <location>
        <begin position="391"/>
        <end position="403"/>
    </location>
</feature>
<evidence type="ECO:0000256" key="1">
    <source>
        <dbReference type="SAM" id="MobiDB-lite"/>
    </source>
</evidence>
<keyword evidence="2" id="KW-1185">Reference proteome</keyword>
<proteinExistence type="predicted"/>
<feature type="region of interest" description="Disordered" evidence="1">
    <location>
        <begin position="1268"/>
        <end position="1293"/>
    </location>
</feature>
<feature type="region of interest" description="Disordered" evidence="1">
    <location>
        <begin position="624"/>
        <end position="646"/>
    </location>
</feature>
<dbReference type="PANTHER" id="PTHR14435:SF2">
    <property type="entry name" value="ZINC FINGER PROTEIN 106"/>
    <property type="match status" value="1"/>
</dbReference>
<feature type="region of interest" description="Disordered" evidence="1">
    <location>
        <begin position="1"/>
        <end position="52"/>
    </location>
</feature>
<dbReference type="GO" id="GO:0005829">
    <property type="term" value="C:cytosol"/>
    <property type="evidence" value="ECO:0007669"/>
    <property type="project" value="TreeGrafter"/>
</dbReference>
<dbReference type="GO" id="GO:0016020">
    <property type="term" value="C:membrane"/>
    <property type="evidence" value="ECO:0007669"/>
    <property type="project" value="TreeGrafter"/>
</dbReference>
<dbReference type="InterPro" id="IPR001680">
    <property type="entry name" value="WD40_rpt"/>
</dbReference>
<evidence type="ECO:0000313" key="4">
    <source>
        <dbReference type="RefSeq" id="XP_025832742.1"/>
    </source>
</evidence>
<dbReference type="InterPro" id="IPR015943">
    <property type="entry name" value="WD40/YVTN_repeat-like_dom_sf"/>
</dbReference>
<feature type="compositionally biased region" description="Polar residues" evidence="1">
    <location>
        <begin position="1329"/>
        <end position="1343"/>
    </location>
</feature>
<feature type="compositionally biased region" description="Basic residues" evidence="1">
    <location>
        <begin position="840"/>
        <end position="857"/>
    </location>
</feature>
<evidence type="ECO:0000313" key="3">
    <source>
        <dbReference type="RefSeq" id="XP_025832741.1"/>
    </source>
</evidence>
<dbReference type="GO" id="GO:0003723">
    <property type="term" value="F:RNA binding"/>
    <property type="evidence" value="ECO:0007669"/>
    <property type="project" value="InterPro"/>
</dbReference>
<organism evidence="2 4">
    <name type="scientific">Agrilus planipennis</name>
    <name type="common">Emerald ash borer</name>
    <name type="synonym">Agrilus marcopoli</name>
    <dbReference type="NCBI Taxonomy" id="224129"/>
    <lineage>
        <taxon>Eukaryota</taxon>
        <taxon>Metazoa</taxon>
        <taxon>Ecdysozoa</taxon>
        <taxon>Arthropoda</taxon>
        <taxon>Hexapoda</taxon>
        <taxon>Insecta</taxon>
        <taxon>Pterygota</taxon>
        <taxon>Neoptera</taxon>
        <taxon>Endopterygota</taxon>
        <taxon>Coleoptera</taxon>
        <taxon>Polyphaga</taxon>
        <taxon>Elateriformia</taxon>
        <taxon>Buprestoidea</taxon>
        <taxon>Buprestidae</taxon>
        <taxon>Agrilinae</taxon>
        <taxon>Agrilus</taxon>
    </lineage>
</organism>
<feature type="region of interest" description="Disordered" evidence="1">
    <location>
        <begin position="372"/>
        <end position="403"/>
    </location>
</feature>
<dbReference type="GeneID" id="108742258"/>
<feature type="region of interest" description="Disordered" evidence="1">
    <location>
        <begin position="1311"/>
        <end position="1362"/>
    </location>
</feature>
<reference evidence="3 4" key="1">
    <citation type="submission" date="2025-04" db="UniProtKB">
        <authorList>
            <consortium name="RefSeq"/>
        </authorList>
    </citation>
    <scope>IDENTIFICATION</scope>
    <source>
        <tissue evidence="3 4">Entire body</tissue>
    </source>
</reference>
<dbReference type="SMART" id="SM00320">
    <property type="entry name" value="WD40"/>
    <property type="match status" value="3"/>
</dbReference>
<dbReference type="Gene3D" id="2.130.10.10">
    <property type="entry name" value="YVTN repeat-like/Quinoprotein amine dehydrogenase"/>
    <property type="match status" value="2"/>
</dbReference>
<feature type="compositionally biased region" description="Polar residues" evidence="1">
    <location>
        <begin position="624"/>
        <end position="644"/>
    </location>
</feature>
<dbReference type="OrthoDB" id="10002522at2759"/>
<dbReference type="InterPro" id="IPR042622">
    <property type="entry name" value="Znf106"/>
</dbReference>
<accession>A0A7F5R9U8</accession>
<sequence length="2321" mass="265367">MNFQDSKFIKGSYKRERTRPNRNWRGGERSRSWRSTQQRHKGQHFSNSRKNFSPNGIYKYGNQFSTHSTSYGVLNQNVQLSVITKKEHIRPRSPFPGSEEYTQRNIEKASDFIKRQLQIDEDVPAKTYINSSHIHENLHSDCNEFPKYTNFENVSSYSANSDKAARSIDSNHYNVVYSPKHSFNTSSHQKIKLQQMYDVNEIHNKLINHISNLSHAKKVNIINQVGPTGYDLAVQQIQKQKRIELSHALREMCKEQCFNEKTDAINSIIPDFDIPIESLPKEIIEKLSTSLDVHFDDSNFSFPNKQMSSNYVEFSRNDFCSPDPIVPETYFRQAETLLKDSLEYLPECKQSKTDIFPQQNLISDTFLQESSALSNNSSSDNLPNFKDFYQPSPQGSDVDQSNFQDDNVALPCPFNMKSDKNITFSDLHHDHRNNINESINFVSTQCGETTKKEYLTVPTIIGEQSQNTSTKSRTHSGCSIGEQVQTISNFNGNIEQNQQEINSQEYENVLQSKLVNAEIKVEDTVEQYVELQPADKMKKDQIKFKSEKIHFEIASRRKLFNKKVCEHTIRSQSKEVDNSTINVNREKFNSTKDTEFLTKDLTKHLQKRVLQSDVETKNLVKGKCSNQGDKINQNNKFQNTSGSNRESDYFAKTNSFETQAEITSTTLMTEQSKNLELVNDIPEQIPKNEDKRFINNARQQIAKVDFQKNKISLNRDSYKETMKIINETDYYTHPSSNLSIKSKDSIGFSCLTKNFNPYTSYLKPTKIPLVQNKEQASKQEHKFLSESNSKKAKEDLAIEEIVKGFSPRKKIQGTAKVRIIKLKSTDESRDLTSNVDKKKSFNKRSEKRKNRRARQKNAMKYFSNELEKELLQTAYNEIENDDKNVKINVPTNTKTADLVNDDKYSDSFSVDFTDTETTAGEKVILASNSQKENIESNYSQSCNDNNKIQSNESTIQSVYEYENEDLDYDYDMFIDINKSAVKGGDLKDDEMVRLWEKRAKDVHNVDEKSVLEDGKLWNNFVEKSAVDVMSTTQDDGLVLATNSKTDNDVTLNFDKVADITPGNLEKNGREEETSSMAFVEHVQTLKEPEFSLLMEGETKDTISKDVQKIPNVENNANLFVSNGIEVDTIKTNNNLIVAEIDLKLDTCLDENEESLKANISHINRLTTFCGDALNEETKCLSKDEPIDKQLNDLKNETTHLKLNSESIEDLEKVTNNIKKNNTLLENSNDCHCISERNVDSKCPDKNYIYENGKHILEHDTFQIKNKHISSDKNSNALETKQEGRSSSRENCKTSNKASKLEICAAKENTADKTSLNKLESSRKRDGTSEESVYSSKEGSTLEQVKSRNKSYHTSDDRKRKIRVRNNYSQTEKYTMKDIELQTENSNKEYSDRMVQCEIDNNIQTISTSTSTANFDSHEINEYSKLTRNDAITKLIEIDKQIGNLLKIRRDFYEVLYDDSYKNIHCKLPNTSNELNTVANKFNNLSVMKSKNVSDHSQLKTNYAKQRKLKKNVKLRDIHKINIGKSNQNINVKGTASLILQDSTVVSKENQCISSNDVEKLNVKNLLEQKKVFFNSTDNLELGKNKILENTTHNNDVNTIKRGHHACNRAQQNANEMEELKTSAKNANITKHSEVTNDNEIITANELPNDNECLVFVTSKSEQEDMSLFLEKRNVASDVCNIKKCYNKKKQIVRDKIQNTEENKIIIKHEANRPTKRRKRKHSSFAINNDYVKNLRQTNNKAVTEKPSRKGIVQENVEGIHTENSSVPKCQNLSYTSGANLENEIKHKFSLDEPEHKRRRKSNKTETINIETNVDKVAKESIVEKGSTKGLQREEETVVNYEKYGNRSDLYEEIQKLKCIVRVERLSLVQAGTSAMTVLHNFSTSQNLEECSNSKIENEFQPISQFSEENQYEKSRHATNEVCCDSHLTDLKESKNELNIQPHLGKVNEENFTEVELPKNENNIQSDNLQDLICHNSEVEQHENCMESSQCTENNVDLNCNQEIASKGDSESNILISTTDVGGDLEEILFTNFEGVILVIKVVSGIIIAASDKGKLFCYSMSSGLLLHTINVCSVAITSLCVLKNNDEEILYTGSLDVKLNIYNFMTKEKIKSENVGEPIQCMEYAWDYLFIGSDRGSIIRYDVQKEKVDYKEKIFDLNVLVLRATQEGARKVLVVAARNNPVSVRDAMSGLLMRTMETPFCPTVYTLLLEKNFVFCGTSQHDILVYTFEDGQLIFKHEATKSKGVVCMQIVKNLLFAGCYNGNVYIYNIKTNKHLGTMTGPGGLLLSMEIVNGKIIVGTKSNKFKLWTIPNHYLAENESIT</sequence>
<protein>
    <submittedName>
        <fullName evidence="3 4">Uncharacterized protein PFB0145c</fullName>
    </submittedName>
</protein>
<dbReference type="GO" id="GO:0017124">
    <property type="term" value="F:SH3 domain binding"/>
    <property type="evidence" value="ECO:0007669"/>
    <property type="project" value="TreeGrafter"/>
</dbReference>
<dbReference type="SUPFAM" id="SSF50978">
    <property type="entry name" value="WD40 repeat-like"/>
    <property type="match status" value="1"/>
</dbReference>
<evidence type="ECO:0000313" key="2">
    <source>
        <dbReference type="Proteomes" id="UP000192223"/>
    </source>
</evidence>
<dbReference type="PANTHER" id="PTHR14435">
    <property type="entry name" value="ZINC FINGER PROTEIN 106"/>
    <property type="match status" value="1"/>
</dbReference>
<feature type="region of interest" description="Disordered" evidence="1">
    <location>
        <begin position="831"/>
        <end position="857"/>
    </location>
</feature>